<gene>
    <name evidence="2" type="ORF">PNOK_0164000</name>
</gene>
<dbReference type="InParanoid" id="A0A286UQ05"/>
<keyword evidence="3" id="KW-1185">Reference proteome</keyword>
<dbReference type="OrthoDB" id="65716at2759"/>
<sequence>MSTQKRKGAPCSSSLEETFKDVSEILTRVKLELVDLSQRDADSTLLEDLQHLAALGETLCDQRKRYKTDAGIADALDREGVHLWNIARLAMNGSGSNEDRCLFAALRLAGFRLIEAGIEQKPGIESLVNLLQLASKTGVALSECGRNNVAASVLGRAAKFEEKLRNSKHAGNSTLDQTVARAVILYFGSRMLVAWRDGNDAIAQFMLEKITEGDTKRLSLITLPDRELLASRMTEIGKSMLKTSARLAEDNTINLTDAKKALDSIKWFQKAFMLLEKMEESASPSLAELKQGTLRSLARAFYLSSSVEAENLTRAETTLQELINSIDNSNTKNVSGYQQLRWMRLAVLKKQKAPENVIQEAFESIVDHIPFTEVEVTDILQELRTFVKCHILVSGVLHRCLARLLSGPPECACLVQRLLLSLLAHCAKDQDHPRAIKEAQTACSLISEQEYELEKAPAMACLTILWKIGDRHYQNKKWSQAAEWFLIGTHKAFASIADMSNPKCLRKAALCYIEHKEYARASQVIRRCPSGQSSTSYLQFLTAVYQGMEGEATAAICSILEAPDFDRKMLLLATQLAHEVNLKNTLLVSLEALLKTAQTHGPMDTDIEAVCLVRCIIRLVIRLMKETANEKDRMLLVKNLIRHFTTAVSLVEAIVSGKNAPFITKDVSWLWRTAFNVAVQGCSEWQYAEDQISDLFELAYKLAHAYTQLSVVNTDAELYIHMAQSMFSCISARMFALRHPDRDCDDKLRRQESLLQDIENAKQIFSIVRNQLKDDPTELDKLNELLRSIQLFEAELCTQRQEWNKMLSVINEVEGCSSTLSSFEAIADMLWSANDCPVHVLFVALESLLHACLDRGNLSIEKFSRWLRTICTILLSRNSQADRLKAINYVEQALTVLEEQNGDQASTPSEQVYPIDERHWLLSTSYNTGVECLAVSSLDEAKRWFEISTVICRFVPDGARHSEKISETYRRLLDQYTSRQVPSDN</sequence>
<dbReference type="STRING" id="2282107.A0A286UQ05"/>
<reference evidence="2 3" key="1">
    <citation type="journal article" date="2017" name="Mol. Ecol.">
        <title>Comparative and population genomic landscape of Phellinus noxius: A hypervariable fungus causing root rot in trees.</title>
        <authorList>
            <person name="Chung C.L."/>
            <person name="Lee T.J."/>
            <person name="Akiba M."/>
            <person name="Lee H.H."/>
            <person name="Kuo T.H."/>
            <person name="Liu D."/>
            <person name="Ke H.M."/>
            <person name="Yokoi T."/>
            <person name="Roa M.B."/>
            <person name="Lu M.J."/>
            <person name="Chang Y.Y."/>
            <person name="Ann P.J."/>
            <person name="Tsai J.N."/>
            <person name="Chen C.Y."/>
            <person name="Tzean S.S."/>
            <person name="Ota Y."/>
            <person name="Hattori T."/>
            <person name="Sahashi N."/>
            <person name="Liou R.F."/>
            <person name="Kikuchi T."/>
            <person name="Tsai I.J."/>
        </authorList>
    </citation>
    <scope>NUCLEOTIDE SEQUENCE [LARGE SCALE GENOMIC DNA]</scope>
    <source>
        <strain evidence="2 3">FFPRI411160</strain>
    </source>
</reference>
<dbReference type="EMBL" id="NBII01000002">
    <property type="protein sequence ID" value="PAV21683.1"/>
    <property type="molecule type" value="Genomic_DNA"/>
</dbReference>
<evidence type="ECO:0000256" key="1">
    <source>
        <dbReference type="ARBA" id="ARBA00023254"/>
    </source>
</evidence>
<organism evidence="2 3">
    <name type="scientific">Pyrrhoderma noxium</name>
    <dbReference type="NCBI Taxonomy" id="2282107"/>
    <lineage>
        <taxon>Eukaryota</taxon>
        <taxon>Fungi</taxon>
        <taxon>Dikarya</taxon>
        <taxon>Basidiomycota</taxon>
        <taxon>Agaricomycotina</taxon>
        <taxon>Agaricomycetes</taxon>
        <taxon>Hymenochaetales</taxon>
        <taxon>Hymenochaetaceae</taxon>
        <taxon>Pyrrhoderma</taxon>
    </lineage>
</organism>
<dbReference type="Pfam" id="PF08631">
    <property type="entry name" value="SPO22"/>
    <property type="match status" value="1"/>
</dbReference>
<dbReference type="AlphaFoldDB" id="A0A286UQ05"/>
<dbReference type="PANTHER" id="PTHR40375">
    <property type="entry name" value="SPORULATION-SPECIFIC PROTEIN 22"/>
    <property type="match status" value="1"/>
</dbReference>
<evidence type="ECO:0000313" key="3">
    <source>
        <dbReference type="Proteomes" id="UP000217199"/>
    </source>
</evidence>
<dbReference type="GO" id="GO:0090173">
    <property type="term" value="P:regulation of synaptonemal complex assembly"/>
    <property type="evidence" value="ECO:0007669"/>
    <property type="project" value="InterPro"/>
</dbReference>
<name>A0A286UQ05_9AGAM</name>
<proteinExistence type="predicted"/>
<dbReference type="Proteomes" id="UP000217199">
    <property type="component" value="Unassembled WGS sequence"/>
</dbReference>
<accession>A0A286UQ05</accession>
<dbReference type="PANTHER" id="PTHR40375:SF2">
    <property type="entry name" value="SPORULATION-SPECIFIC PROTEIN 22"/>
    <property type="match status" value="1"/>
</dbReference>
<keyword evidence="1" id="KW-0469">Meiosis</keyword>
<protein>
    <submittedName>
        <fullName evidence="2">SPO22 ZIP4-like meiosis</fullName>
    </submittedName>
</protein>
<dbReference type="GO" id="GO:0051321">
    <property type="term" value="P:meiotic cell cycle"/>
    <property type="evidence" value="ECO:0007669"/>
    <property type="project" value="UniProtKB-KW"/>
</dbReference>
<evidence type="ECO:0000313" key="2">
    <source>
        <dbReference type="EMBL" id="PAV21683.1"/>
    </source>
</evidence>
<dbReference type="InterPro" id="IPR013940">
    <property type="entry name" value="Spo22/ZIP4/TEX11"/>
</dbReference>
<comment type="caution">
    <text evidence="2">The sequence shown here is derived from an EMBL/GenBank/DDBJ whole genome shotgun (WGS) entry which is preliminary data.</text>
</comment>
<dbReference type="InterPro" id="IPR039057">
    <property type="entry name" value="Spo22/ZIP4"/>
</dbReference>